<evidence type="ECO:0000313" key="2">
    <source>
        <dbReference type="EMBL" id="OIW22195.1"/>
    </source>
</evidence>
<dbReference type="InterPro" id="IPR005120">
    <property type="entry name" value="UPF3_dom"/>
</dbReference>
<proteinExistence type="predicted"/>
<name>A0A1J7I495_9PEZI</name>
<evidence type="ECO:0000259" key="1">
    <source>
        <dbReference type="Pfam" id="PF03467"/>
    </source>
</evidence>
<protein>
    <recommendedName>
        <fullName evidence="1">UPF3 domain-containing protein</fullName>
    </recommendedName>
</protein>
<dbReference type="Proteomes" id="UP000182658">
    <property type="component" value="Unassembled WGS sequence"/>
</dbReference>
<sequence length="113" mass="12869">MTIVEGALPWYRSLYQHLDTQLSEFGPSSRQTLPPILSHFHVLHRDDFNLVHLSDAVRAATWEDARESFASSSLSGPLAVEFSIYNKIPSRRRYTDCCQGTIDDLEFVASLLR</sequence>
<accession>A0A1J7I495</accession>
<dbReference type="AlphaFoldDB" id="A0A1J7I495"/>
<dbReference type="EMBL" id="KV875139">
    <property type="protein sequence ID" value="OIW22195.1"/>
    <property type="molecule type" value="Genomic_DNA"/>
</dbReference>
<feature type="domain" description="UPF3" evidence="1">
    <location>
        <begin position="30"/>
        <end position="104"/>
    </location>
</feature>
<evidence type="ECO:0000313" key="3">
    <source>
        <dbReference type="Proteomes" id="UP000182658"/>
    </source>
</evidence>
<dbReference type="Pfam" id="PF03467">
    <property type="entry name" value="Smg4_UPF3"/>
    <property type="match status" value="1"/>
</dbReference>
<gene>
    <name evidence="2" type="ORF">CONLIGDRAFT_687776</name>
</gene>
<dbReference type="OrthoDB" id="18087at2759"/>
<dbReference type="InParanoid" id="A0A1J7I495"/>
<reference evidence="2 3" key="1">
    <citation type="submission" date="2016-10" db="EMBL/GenBank/DDBJ databases">
        <title>Draft genome sequence of Coniochaeta ligniaria NRRL30616, a lignocellulolytic fungus for bioabatement of inhibitors in plant biomass hydrolysates.</title>
        <authorList>
            <consortium name="DOE Joint Genome Institute"/>
            <person name="Jimenez D.J."/>
            <person name="Hector R.E."/>
            <person name="Riley R."/>
            <person name="Sun H."/>
            <person name="Grigoriev I.V."/>
            <person name="Van Elsas J.D."/>
            <person name="Nichols N.N."/>
        </authorList>
    </citation>
    <scope>NUCLEOTIDE SEQUENCE [LARGE SCALE GENOMIC DNA]</scope>
    <source>
        <strain evidence="2 3">NRRL 30616</strain>
    </source>
</reference>
<keyword evidence="3" id="KW-1185">Reference proteome</keyword>
<organism evidence="2 3">
    <name type="scientific">Coniochaeta ligniaria NRRL 30616</name>
    <dbReference type="NCBI Taxonomy" id="1408157"/>
    <lineage>
        <taxon>Eukaryota</taxon>
        <taxon>Fungi</taxon>
        <taxon>Dikarya</taxon>
        <taxon>Ascomycota</taxon>
        <taxon>Pezizomycotina</taxon>
        <taxon>Sordariomycetes</taxon>
        <taxon>Sordariomycetidae</taxon>
        <taxon>Coniochaetales</taxon>
        <taxon>Coniochaetaceae</taxon>
        <taxon>Coniochaeta</taxon>
    </lineage>
</organism>
<dbReference type="STRING" id="1408157.A0A1J7I495"/>